<organism evidence="5 6">
    <name type="scientific">Solanum verrucosum</name>
    <dbReference type="NCBI Taxonomy" id="315347"/>
    <lineage>
        <taxon>Eukaryota</taxon>
        <taxon>Viridiplantae</taxon>
        <taxon>Streptophyta</taxon>
        <taxon>Embryophyta</taxon>
        <taxon>Tracheophyta</taxon>
        <taxon>Spermatophyta</taxon>
        <taxon>Magnoliopsida</taxon>
        <taxon>eudicotyledons</taxon>
        <taxon>Gunneridae</taxon>
        <taxon>Pentapetalae</taxon>
        <taxon>asterids</taxon>
        <taxon>lamiids</taxon>
        <taxon>Solanales</taxon>
        <taxon>Solanaceae</taxon>
        <taxon>Solanoideae</taxon>
        <taxon>Solaneae</taxon>
        <taxon>Solanum</taxon>
    </lineage>
</organism>
<dbReference type="Pfam" id="PF10181">
    <property type="entry name" value="PIG-H"/>
    <property type="match status" value="1"/>
</dbReference>
<evidence type="ECO:0000313" key="5">
    <source>
        <dbReference type="EMBL" id="WMV14559.1"/>
    </source>
</evidence>
<dbReference type="EMBL" id="CP133613">
    <property type="protein sequence ID" value="WMV14559.1"/>
    <property type="molecule type" value="Genomic_DNA"/>
</dbReference>
<name>A0AAF0TDI3_SOLVR</name>
<keyword evidence="3" id="KW-1133">Transmembrane helix</keyword>
<feature type="domain" description="Phosphatidylinositol N-acetylglucosaminyltransferase subunit H conserved" evidence="4">
    <location>
        <begin position="91"/>
        <end position="170"/>
    </location>
</feature>
<dbReference type="GO" id="GO:0000506">
    <property type="term" value="C:glycosylphosphatidylinositol-N-acetylglucosaminyltransferase (GPI-GnT) complex"/>
    <property type="evidence" value="ECO:0007669"/>
    <property type="project" value="InterPro"/>
</dbReference>
<gene>
    <name evidence="5" type="ORF">MTR67_007944</name>
</gene>
<dbReference type="InterPro" id="IPR044215">
    <property type="entry name" value="PIG-H"/>
</dbReference>
<dbReference type="PANTHER" id="PTHR15231:SF1">
    <property type="entry name" value="PHOSPHATIDYLINOSITOL N-ACETYLGLUCOSAMINYLTRANSFERASE SUBUNIT H"/>
    <property type="match status" value="1"/>
</dbReference>
<reference evidence="5" key="1">
    <citation type="submission" date="2023-08" db="EMBL/GenBank/DDBJ databases">
        <title>A de novo genome assembly of Solanum verrucosum Schlechtendal, a Mexican diploid species geographically isolated from the other diploid A-genome species in potato relatives.</title>
        <authorList>
            <person name="Hosaka K."/>
        </authorList>
    </citation>
    <scope>NUCLEOTIDE SEQUENCE</scope>
    <source>
        <tissue evidence="5">Young leaves</tissue>
    </source>
</reference>
<dbReference type="GO" id="GO:0006506">
    <property type="term" value="P:GPI anchor biosynthetic process"/>
    <property type="evidence" value="ECO:0007669"/>
    <property type="project" value="InterPro"/>
</dbReference>
<keyword evidence="3" id="KW-0472">Membrane</keyword>
<comment type="pathway">
    <text evidence="1">Glycolipid biosynthesis; glycosylphosphatidylinositol-anchor biosynthesis.</text>
</comment>
<comment type="similarity">
    <text evidence="2">Belongs to the PIGH family.</text>
</comment>
<keyword evidence="3" id="KW-0812">Transmembrane</keyword>
<evidence type="ECO:0000256" key="1">
    <source>
        <dbReference type="ARBA" id="ARBA00004687"/>
    </source>
</evidence>
<feature type="transmembrane region" description="Helical" evidence="3">
    <location>
        <begin position="66"/>
        <end position="83"/>
    </location>
</feature>
<keyword evidence="6" id="KW-1185">Reference proteome</keyword>
<dbReference type="Proteomes" id="UP001234989">
    <property type="component" value="Chromosome 2"/>
</dbReference>
<dbReference type="AlphaFoldDB" id="A0AAF0TDI3"/>
<evidence type="ECO:0000259" key="4">
    <source>
        <dbReference type="Pfam" id="PF10181"/>
    </source>
</evidence>
<proteinExistence type="inferred from homology"/>
<evidence type="ECO:0000256" key="2">
    <source>
        <dbReference type="ARBA" id="ARBA00009610"/>
    </source>
</evidence>
<feature type="transmembrane region" description="Helical" evidence="3">
    <location>
        <begin position="40"/>
        <end position="60"/>
    </location>
</feature>
<sequence length="200" mass="22730">MAEALAIAVGKYTYVHEVGKGPPEAIDAHHIVVRRSREKGFNLCLFTLILFAYPTFLLFRQGKLDTLHIWSLVIMALLMRLFLKKPVKKESVLILPAFGVQLETQYGRYLLLLYRGECFAICLNGKTVRQFVPISRILKPVLTECVTPVTCYWSLSLIIRGEEELMLVFKELRPPVKMLAPIWKALCAAIECGECTETIT</sequence>
<evidence type="ECO:0000256" key="3">
    <source>
        <dbReference type="SAM" id="Phobius"/>
    </source>
</evidence>
<evidence type="ECO:0000313" key="6">
    <source>
        <dbReference type="Proteomes" id="UP001234989"/>
    </source>
</evidence>
<dbReference type="PANTHER" id="PTHR15231">
    <property type="entry name" value="PHOSPHATIDYLINOSITOL N-ACETYLGLUCOSAMINYLTRANSFERASE SUBUNIT H"/>
    <property type="match status" value="1"/>
</dbReference>
<accession>A0AAF0TDI3</accession>
<protein>
    <recommendedName>
        <fullName evidence="4">Phosphatidylinositol N-acetylglucosaminyltransferase subunit H conserved domain-containing protein</fullName>
    </recommendedName>
</protein>
<dbReference type="InterPro" id="IPR019328">
    <property type="entry name" value="PIGH-H_dom"/>
</dbReference>